<dbReference type="VEuPathDB" id="FungiDB:PDIP_47720"/>
<keyword evidence="8" id="KW-0624">Polysaccharide degradation</keyword>
<keyword evidence="6 9" id="KW-0326">Glycosidase</keyword>
<keyword evidence="3 9" id="KW-0378">Hydrolase</keyword>
<proteinExistence type="inferred from homology"/>
<dbReference type="Pfam" id="PF00150">
    <property type="entry name" value="Cellulase"/>
    <property type="match status" value="1"/>
</dbReference>
<dbReference type="KEGG" id="pdp:PDIP_47720"/>
<evidence type="ECO:0000256" key="2">
    <source>
        <dbReference type="ARBA" id="ARBA00022729"/>
    </source>
</evidence>
<dbReference type="Gene3D" id="3.20.20.80">
    <property type="entry name" value="Glycosidases"/>
    <property type="match status" value="1"/>
</dbReference>
<feature type="domain" description="Glycoside hydrolase family 5" evidence="11">
    <location>
        <begin position="76"/>
        <end position="342"/>
    </location>
</feature>
<dbReference type="InterPro" id="IPR005102">
    <property type="entry name" value="Carbo-bd_X2"/>
</dbReference>
<comment type="similarity">
    <text evidence="1 9">Belongs to the glycosyl hydrolase 5 (cellulase A) family.</text>
</comment>
<evidence type="ECO:0000256" key="3">
    <source>
        <dbReference type="ARBA" id="ARBA00022801"/>
    </source>
</evidence>
<dbReference type="InterPro" id="IPR001547">
    <property type="entry name" value="Glyco_hydro_5"/>
</dbReference>
<dbReference type="PANTHER" id="PTHR31297:SF41">
    <property type="entry name" value="ENDOGLUCANASE, PUTATIVE (AFU_ORTHOLOGUE AFUA_5G01830)-RELATED"/>
    <property type="match status" value="1"/>
</dbReference>
<dbReference type="GO" id="GO:0005978">
    <property type="term" value="P:glycogen biosynthetic process"/>
    <property type="evidence" value="ECO:0007669"/>
    <property type="project" value="UniProtKB-UniPathway"/>
</dbReference>
<dbReference type="InterPro" id="IPR050386">
    <property type="entry name" value="Glycosyl_hydrolase_5"/>
</dbReference>
<dbReference type="EMBL" id="CP060775">
    <property type="protein sequence ID" value="QQK43655.1"/>
    <property type="molecule type" value="Genomic_DNA"/>
</dbReference>
<dbReference type="Pfam" id="PF03442">
    <property type="entry name" value="CBM_X2"/>
    <property type="match status" value="1"/>
</dbReference>
<dbReference type="GO" id="GO:0030245">
    <property type="term" value="P:cellulose catabolic process"/>
    <property type="evidence" value="ECO:0007669"/>
    <property type="project" value="UniProtKB-KW"/>
</dbReference>
<dbReference type="InterPro" id="IPR016282">
    <property type="entry name" value="Glyco_hydro_5_endoGlcnase_B"/>
</dbReference>
<dbReference type="InterPro" id="IPR014756">
    <property type="entry name" value="Ig_E-set"/>
</dbReference>
<evidence type="ECO:0000256" key="8">
    <source>
        <dbReference type="ARBA" id="ARBA00023326"/>
    </source>
</evidence>
<evidence type="ECO:0000259" key="12">
    <source>
        <dbReference type="Pfam" id="PF03442"/>
    </source>
</evidence>
<evidence type="ECO:0000313" key="13">
    <source>
        <dbReference type="EMBL" id="QQK43655.1"/>
    </source>
</evidence>
<organism evidence="13 14">
    <name type="scientific">Penicillium digitatum</name>
    <name type="common">Green mold</name>
    <dbReference type="NCBI Taxonomy" id="36651"/>
    <lineage>
        <taxon>Eukaryota</taxon>
        <taxon>Fungi</taxon>
        <taxon>Dikarya</taxon>
        <taxon>Ascomycota</taxon>
        <taxon>Pezizomycotina</taxon>
        <taxon>Eurotiomycetes</taxon>
        <taxon>Eurotiomycetidae</taxon>
        <taxon>Eurotiales</taxon>
        <taxon>Aspergillaceae</taxon>
        <taxon>Penicillium</taxon>
    </lineage>
</organism>
<evidence type="ECO:0000256" key="6">
    <source>
        <dbReference type="ARBA" id="ARBA00023295"/>
    </source>
</evidence>
<dbReference type="UniPathway" id="UPA00164"/>
<dbReference type="GO" id="GO:0005576">
    <property type="term" value="C:extracellular region"/>
    <property type="evidence" value="ECO:0007669"/>
    <property type="project" value="TreeGrafter"/>
</dbReference>
<evidence type="ECO:0000256" key="5">
    <source>
        <dbReference type="ARBA" id="ARBA00023277"/>
    </source>
</evidence>
<feature type="signal peptide" evidence="10">
    <location>
        <begin position="1"/>
        <end position="20"/>
    </location>
</feature>
<dbReference type="SUPFAM" id="SSF81296">
    <property type="entry name" value="E set domains"/>
    <property type="match status" value="1"/>
</dbReference>
<dbReference type="Gene3D" id="2.60.40.10">
    <property type="entry name" value="Immunoglobulins"/>
    <property type="match status" value="1"/>
</dbReference>
<dbReference type="RefSeq" id="XP_014533766.1">
    <property type="nucleotide sequence ID" value="XM_014678280.1"/>
</dbReference>
<dbReference type="GO" id="GO:0009986">
    <property type="term" value="C:cell surface"/>
    <property type="evidence" value="ECO:0007669"/>
    <property type="project" value="TreeGrafter"/>
</dbReference>
<keyword evidence="5" id="KW-0119">Carbohydrate metabolism</keyword>
<gene>
    <name evidence="13" type="ORF">Pdw03_7556</name>
</gene>
<dbReference type="PANTHER" id="PTHR31297">
    <property type="entry name" value="GLUCAN ENDO-1,6-BETA-GLUCOSIDASE B"/>
    <property type="match status" value="1"/>
</dbReference>
<dbReference type="FunFam" id="2.60.40.10:FF:002413">
    <property type="entry name" value="Extracellular endoglucanase, putative"/>
    <property type="match status" value="1"/>
</dbReference>
<dbReference type="SUPFAM" id="SSF51445">
    <property type="entry name" value="(Trans)glycosidases"/>
    <property type="match status" value="1"/>
</dbReference>
<evidence type="ECO:0000256" key="10">
    <source>
        <dbReference type="SAM" id="SignalP"/>
    </source>
</evidence>
<reference evidence="13 14" key="1">
    <citation type="submission" date="2020-08" db="EMBL/GenBank/DDBJ databases">
        <title>The completed genome sequence of the pathogenic ascomycete fungus Penicillium digitatum.</title>
        <authorList>
            <person name="Wang M."/>
        </authorList>
    </citation>
    <scope>NUCLEOTIDE SEQUENCE [LARGE SCALE GENOMIC DNA]</scope>
    <source>
        <strain evidence="13 14">PdW03</strain>
    </source>
</reference>
<evidence type="ECO:0000256" key="1">
    <source>
        <dbReference type="ARBA" id="ARBA00005641"/>
    </source>
</evidence>
<dbReference type="GeneID" id="26233089"/>
<keyword evidence="4" id="KW-0136">Cellulose degradation</keyword>
<name>A0A7T7BKY8_PENDI</name>
<evidence type="ECO:0000256" key="4">
    <source>
        <dbReference type="ARBA" id="ARBA00023001"/>
    </source>
</evidence>
<dbReference type="InterPro" id="IPR017853">
    <property type="entry name" value="GH"/>
</dbReference>
<dbReference type="FunFam" id="3.20.20.80:FF:000152">
    <property type="entry name" value="Extracellular endoglucanase"/>
    <property type="match status" value="1"/>
</dbReference>
<evidence type="ECO:0000259" key="11">
    <source>
        <dbReference type="Pfam" id="PF00150"/>
    </source>
</evidence>
<dbReference type="Proteomes" id="UP000595662">
    <property type="component" value="Chromosome 2"/>
</dbReference>
<dbReference type="OMA" id="TVFTFEF"/>
<protein>
    <submittedName>
        <fullName evidence="13">Extracellular endoglucanase, putative</fullName>
    </submittedName>
</protein>
<keyword evidence="7" id="KW-0961">Cell wall biogenesis/degradation</keyword>
<dbReference type="AlphaFoldDB" id="A0A7T7BKY8"/>
<evidence type="ECO:0000256" key="9">
    <source>
        <dbReference type="RuleBase" id="RU361153"/>
    </source>
</evidence>
<feature type="chain" id="PRO_5031538119" evidence="10">
    <location>
        <begin position="21"/>
        <end position="592"/>
    </location>
</feature>
<evidence type="ECO:0000313" key="14">
    <source>
        <dbReference type="Proteomes" id="UP000595662"/>
    </source>
</evidence>
<sequence>MQILLSGALVALAGIAQTAAASAGADCTGIVSAIPSAAPARPVCTGNFSAISAADFVSNLHPGWNLGNTLDAVPNEGSWNNAPVVASTFDTVKAAGFKSVRLPVTWAHHFTGSSPDWTVDPAWLQRVSDVVDMVVTRGLYAIVDVHHDSWIWADITQSGANLTMIEEKFYRLWYQIGTKLACKSSLVAFEPINEPPCNTAADGTELNKLNKIFLQAINDAGGFNSQRVVTLVGGGEDSVKTADWFVAPSGFSNPYAIEFHYYSPYDFIFSAWGKTIWGSDSDKATVRTDFQKLRDAFPNVPLVLGEYDASLTNTEPAARWKYVDFLIKTAASLDISCVLWDSGLDLLDRTTGVWRDPNSLSIITKSNNSTANSLPDSTEDGSATTQSSSAYIFHQYGTAVTAQSLPFIFNGNTLSSISDSTGTTLSGADYSVSGTNIVFTASYLSKHLSATTAPGVVATLTLKFSGGDLSPVIQIVQWNAPTLSSTSAVASSVSGSDLSIPITWRGLPTVASVKALTKSGTYLVDDWTVSLGPLQQARATYSSQYDWDDSHVILTSSAISSVISAGQSTVFTFEFFPRDGGDVNAVNFTLTV</sequence>
<dbReference type="InterPro" id="IPR013783">
    <property type="entry name" value="Ig-like_fold"/>
</dbReference>
<evidence type="ECO:0000256" key="7">
    <source>
        <dbReference type="ARBA" id="ARBA00023316"/>
    </source>
</evidence>
<keyword evidence="2 10" id="KW-0732">Signal</keyword>
<dbReference type="GO" id="GO:0071555">
    <property type="term" value="P:cell wall organization"/>
    <property type="evidence" value="ECO:0007669"/>
    <property type="project" value="UniProtKB-KW"/>
</dbReference>
<dbReference type="GO" id="GO:0008422">
    <property type="term" value="F:beta-glucosidase activity"/>
    <property type="evidence" value="ECO:0007669"/>
    <property type="project" value="TreeGrafter"/>
</dbReference>
<accession>A0A7T7BKY8</accession>
<feature type="domain" description="Carbohydrate binding X2" evidence="12">
    <location>
        <begin position="386"/>
        <end position="470"/>
    </location>
</feature>
<dbReference type="PIRSF" id="PIRSF001043">
    <property type="entry name" value="Endoglucanase_B"/>
    <property type="match status" value="1"/>
</dbReference>